<evidence type="ECO:0000313" key="3">
    <source>
        <dbReference type="Proteomes" id="UP001302321"/>
    </source>
</evidence>
<dbReference type="EMBL" id="MU866519">
    <property type="protein sequence ID" value="KAK4171702.1"/>
    <property type="molecule type" value="Genomic_DNA"/>
</dbReference>
<feature type="compositionally biased region" description="Acidic residues" evidence="1">
    <location>
        <begin position="29"/>
        <end position="52"/>
    </location>
</feature>
<dbReference type="InterPro" id="IPR011990">
    <property type="entry name" value="TPR-like_helical_dom_sf"/>
</dbReference>
<organism evidence="2 3">
    <name type="scientific">Triangularia setosa</name>
    <dbReference type="NCBI Taxonomy" id="2587417"/>
    <lineage>
        <taxon>Eukaryota</taxon>
        <taxon>Fungi</taxon>
        <taxon>Dikarya</taxon>
        <taxon>Ascomycota</taxon>
        <taxon>Pezizomycotina</taxon>
        <taxon>Sordariomycetes</taxon>
        <taxon>Sordariomycetidae</taxon>
        <taxon>Sordariales</taxon>
        <taxon>Podosporaceae</taxon>
        <taxon>Triangularia</taxon>
    </lineage>
</organism>
<accession>A0AAN6VZN7</accession>
<evidence type="ECO:0000313" key="2">
    <source>
        <dbReference type="EMBL" id="KAK4171702.1"/>
    </source>
</evidence>
<dbReference type="AlphaFoldDB" id="A0AAN6VZN7"/>
<reference evidence="2" key="1">
    <citation type="journal article" date="2023" name="Mol. Phylogenet. Evol.">
        <title>Genome-scale phylogeny and comparative genomics of the fungal order Sordariales.</title>
        <authorList>
            <person name="Hensen N."/>
            <person name="Bonometti L."/>
            <person name="Westerberg I."/>
            <person name="Brannstrom I.O."/>
            <person name="Guillou S."/>
            <person name="Cros-Aarteil S."/>
            <person name="Calhoun S."/>
            <person name="Haridas S."/>
            <person name="Kuo A."/>
            <person name="Mondo S."/>
            <person name="Pangilinan J."/>
            <person name="Riley R."/>
            <person name="LaButti K."/>
            <person name="Andreopoulos B."/>
            <person name="Lipzen A."/>
            <person name="Chen C."/>
            <person name="Yan M."/>
            <person name="Daum C."/>
            <person name="Ng V."/>
            <person name="Clum A."/>
            <person name="Steindorff A."/>
            <person name="Ohm R.A."/>
            <person name="Martin F."/>
            <person name="Silar P."/>
            <person name="Natvig D.O."/>
            <person name="Lalanne C."/>
            <person name="Gautier V."/>
            <person name="Ament-Velasquez S.L."/>
            <person name="Kruys A."/>
            <person name="Hutchinson M.I."/>
            <person name="Powell A.J."/>
            <person name="Barry K."/>
            <person name="Miller A.N."/>
            <person name="Grigoriev I.V."/>
            <person name="Debuchy R."/>
            <person name="Gladieux P."/>
            <person name="Hiltunen Thoren M."/>
            <person name="Johannesson H."/>
        </authorList>
    </citation>
    <scope>NUCLEOTIDE SEQUENCE</scope>
    <source>
        <strain evidence="2">CBS 892.96</strain>
    </source>
</reference>
<feature type="region of interest" description="Disordered" evidence="1">
    <location>
        <begin position="1"/>
        <end position="52"/>
    </location>
</feature>
<name>A0AAN6VZN7_9PEZI</name>
<protein>
    <submittedName>
        <fullName evidence="2">Uncharacterized protein</fullName>
    </submittedName>
</protein>
<proteinExistence type="predicted"/>
<sequence length="181" mass="20848">MSQEYHELQDPVNGDAGSGRAGSNAEQTLDADESYDEEHNTEDDEQYDELDHSDEDIEIPAKILKNKGLLLAWNGELDEARELIEQAMKQIETTKPFENALAAYWHGPGMRRETLLPEHMRGLFNALEAMENLQSIKGEGVQEDLREFRTEVERFYQVRRLDPVGPLEERTLDMAVCILWR</sequence>
<dbReference type="SUPFAM" id="SSF48452">
    <property type="entry name" value="TPR-like"/>
    <property type="match status" value="1"/>
</dbReference>
<gene>
    <name evidence="2" type="ORF">QBC36DRAFT_315531</name>
</gene>
<dbReference type="Proteomes" id="UP001302321">
    <property type="component" value="Unassembled WGS sequence"/>
</dbReference>
<keyword evidence="3" id="KW-1185">Reference proteome</keyword>
<reference evidence="2" key="2">
    <citation type="submission" date="2023-05" db="EMBL/GenBank/DDBJ databases">
        <authorList>
            <consortium name="Lawrence Berkeley National Laboratory"/>
            <person name="Steindorff A."/>
            <person name="Hensen N."/>
            <person name="Bonometti L."/>
            <person name="Westerberg I."/>
            <person name="Brannstrom I.O."/>
            <person name="Guillou S."/>
            <person name="Cros-Aarteil S."/>
            <person name="Calhoun S."/>
            <person name="Haridas S."/>
            <person name="Kuo A."/>
            <person name="Mondo S."/>
            <person name="Pangilinan J."/>
            <person name="Riley R."/>
            <person name="Labutti K."/>
            <person name="Andreopoulos B."/>
            <person name="Lipzen A."/>
            <person name="Chen C."/>
            <person name="Yanf M."/>
            <person name="Daum C."/>
            <person name="Ng V."/>
            <person name="Clum A."/>
            <person name="Ohm R."/>
            <person name="Martin F."/>
            <person name="Silar P."/>
            <person name="Natvig D."/>
            <person name="Lalanne C."/>
            <person name="Gautier V."/>
            <person name="Ament-Velasquez S.L."/>
            <person name="Kruys A."/>
            <person name="Hutchinson M.I."/>
            <person name="Powell A.J."/>
            <person name="Barry K."/>
            <person name="Miller A.N."/>
            <person name="Grigoriev I.V."/>
            <person name="Debuchy R."/>
            <person name="Gladieux P."/>
            <person name="Thoren M.H."/>
            <person name="Johannesson H."/>
        </authorList>
    </citation>
    <scope>NUCLEOTIDE SEQUENCE</scope>
    <source>
        <strain evidence="2">CBS 892.96</strain>
    </source>
</reference>
<comment type="caution">
    <text evidence="2">The sequence shown here is derived from an EMBL/GenBank/DDBJ whole genome shotgun (WGS) entry which is preliminary data.</text>
</comment>
<evidence type="ECO:0000256" key="1">
    <source>
        <dbReference type="SAM" id="MobiDB-lite"/>
    </source>
</evidence>